<feature type="region of interest" description="Disordered" evidence="1">
    <location>
        <begin position="44"/>
        <end position="74"/>
    </location>
</feature>
<accession>A0A0K1PK20</accession>
<dbReference type="STRING" id="1391654.AKJ09_00526"/>
<dbReference type="Proteomes" id="UP000064967">
    <property type="component" value="Chromosome"/>
</dbReference>
<evidence type="ECO:0000256" key="1">
    <source>
        <dbReference type="SAM" id="MobiDB-lite"/>
    </source>
</evidence>
<dbReference type="PROSITE" id="PS51257">
    <property type="entry name" value="PROKAR_LIPOPROTEIN"/>
    <property type="match status" value="1"/>
</dbReference>
<keyword evidence="2" id="KW-0732">Signal</keyword>
<dbReference type="KEGG" id="llu:AKJ09_00526"/>
<proteinExistence type="predicted"/>
<dbReference type="AlphaFoldDB" id="A0A0K1PK20"/>
<organism evidence="3 4">
    <name type="scientific">Labilithrix luteola</name>
    <dbReference type="NCBI Taxonomy" id="1391654"/>
    <lineage>
        <taxon>Bacteria</taxon>
        <taxon>Pseudomonadati</taxon>
        <taxon>Myxococcota</taxon>
        <taxon>Polyangia</taxon>
        <taxon>Polyangiales</taxon>
        <taxon>Labilitrichaceae</taxon>
        <taxon>Labilithrix</taxon>
    </lineage>
</organism>
<feature type="chain" id="PRO_5005466141" evidence="2">
    <location>
        <begin position="26"/>
        <end position="430"/>
    </location>
</feature>
<gene>
    <name evidence="3" type="ORF">AKJ09_00526</name>
</gene>
<name>A0A0K1PK20_9BACT</name>
<evidence type="ECO:0000313" key="4">
    <source>
        <dbReference type="Proteomes" id="UP000064967"/>
    </source>
</evidence>
<dbReference type="OrthoDB" id="8093255at2"/>
<feature type="signal peptide" evidence="2">
    <location>
        <begin position="1"/>
        <end position="25"/>
    </location>
</feature>
<protein>
    <submittedName>
        <fullName evidence="3">Type IV fimbrial biogenesis protein PilY1</fullName>
    </submittedName>
</protein>
<evidence type="ECO:0000313" key="3">
    <source>
        <dbReference type="EMBL" id="AKU93862.1"/>
    </source>
</evidence>
<dbReference type="RefSeq" id="WP_146645546.1">
    <property type="nucleotide sequence ID" value="NZ_CP012333.1"/>
</dbReference>
<sequence>MRSAILHRWLWATLVVVAAAGAACANNNEDGAAVDGADAGADANQSDVVLPGTKDDAGADGGIADASNDRDAGEQDAAPRICSYDGFCHTDIPSNYSVRGMWIVGDSVWAVAWIMGKPGAVLLRWDGASWHTEYTAQKRLNTIWASGPTDLWMGGDEGIFHGTGTSPSTITWQVVQTRPINSIWGSGPNDIWAVGAGDSFLFGEIYWGQKEPGKVLHYAGPVTDGGDGWSVDPITTTTGISWTKVWGTSANDVWIGGTDYTDMFGAGQGKVYHRGPDGNGGVGFTNTGIPNFGYPSGFDGTRFAGGTSVTANDVWLLGAGVYADSQFQGKARTDGSGVFDWTPYDMVCNHSCSYTRLLGAVWGTSPNDVYIAGENGIVRHWDGTKHSVVRITVTEIPVTGTFWTIAGTSNNDIWLGGDGLALHKSGKDKP</sequence>
<evidence type="ECO:0000256" key="2">
    <source>
        <dbReference type="SAM" id="SignalP"/>
    </source>
</evidence>
<dbReference type="EMBL" id="CP012333">
    <property type="protein sequence ID" value="AKU93862.1"/>
    <property type="molecule type" value="Genomic_DNA"/>
</dbReference>
<keyword evidence="4" id="KW-1185">Reference proteome</keyword>
<reference evidence="3 4" key="1">
    <citation type="submission" date="2015-08" db="EMBL/GenBank/DDBJ databases">
        <authorList>
            <person name="Babu N.S."/>
            <person name="Beckwith C.J."/>
            <person name="Beseler K.G."/>
            <person name="Brison A."/>
            <person name="Carone J.V."/>
            <person name="Caskin T.P."/>
            <person name="Diamond M."/>
            <person name="Durham M.E."/>
            <person name="Foxe J.M."/>
            <person name="Go M."/>
            <person name="Henderson B.A."/>
            <person name="Jones I.B."/>
            <person name="McGettigan J.A."/>
            <person name="Micheletti S.J."/>
            <person name="Nasrallah M.E."/>
            <person name="Ortiz D."/>
            <person name="Piller C.R."/>
            <person name="Privatt S.R."/>
            <person name="Schneider S.L."/>
            <person name="Sharp S."/>
            <person name="Smith T.C."/>
            <person name="Stanton J.D."/>
            <person name="Ullery H.E."/>
            <person name="Wilson R.J."/>
            <person name="Serrano M.G."/>
            <person name="Buck G."/>
            <person name="Lee V."/>
            <person name="Wang Y."/>
            <person name="Carvalho R."/>
            <person name="Voegtly L."/>
            <person name="Shi R."/>
            <person name="Duckworth R."/>
            <person name="Johnson A."/>
            <person name="Loviza R."/>
            <person name="Walstead R."/>
            <person name="Shah Z."/>
            <person name="Kiflezghi M."/>
            <person name="Wade K."/>
            <person name="Ball S.L."/>
            <person name="Bradley K.W."/>
            <person name="Asai D.J."/>
            <person name="Bowman C.A."/>
            <person name="Russell D.A."/>
            <person name="Pope W.H."/>
            <person name="Jacobs-Sera D."/>
            <person name="Hendrix R.W."/>
            <person name="Hatfull G.F."/>
        </authorList>
    </citation>
    <scope>NUCLEOTIDE SEQUENCE [LARGE SCALE GENOMIC DNA]</scope>
    <source>
        <strain evidence="3 4">DSM 27648</strain>
    </source>
</reference>